<dbReference type="RefSeq" id="WP_101553003.1">
    <property type="nucleotide sequence ID" value="NZ_DBFBJK010000062.1"/>
</dbReference>
<evidence type="ECO:0000256" key="5">
    <source>
        <dbReference type="PIRSR" id="PIRSR019574-1"/>
    </source>
</evidence>
<dbReference type="AlphaFoldDB" id="A0A498CNJ7"/>
<dbReference type="GO" id="GO:0042597">
    <property type="term" value="C:periplasmic space"/>
    <property type="evidence" value="ECO:0007669"/>
    <property type="project" value="UniProtKB-SubCell"/>
</dbReference>
<dbReference type="SUPFAM" id="SSF53850">
    <property type="entry name" value="Periplasmic binding protein-like II"/>
    <property type="match status" value="1"/>
</dbReference>
<comment type="caution">
    <text evidence="7">The sequence shown here is derived from an EMBL/GenBank/DDBJ whole genome shotgun (WGS) entry which is preliminary data.</text>
</comment>
<feature type="binding site" evidence="5">
    <location>
        <position position="86"/>
    </location>
    <ligand>
        <name>spermidine</name>
        <dbReference type="ChEBI" id="CHEBI:57834"/>
    </ligand>
</feature>
<dbReference type="GO" id="GO:0015846">
    <property type="term" value="P:polyamine transport"/>
    <property type="evidence" value="ECO:0007669"/>
    <property type="project" value="InterPro"/>
</dbReference>
<dbReference type="Gene3D" id="3.40.190.10">
    <property type="entry name" value="Periplasmic binding protein-like II"/>
    <property type="match status" value="2"/>
</dbReference>
<dbReference type="Proteomes" id="UP000276301">
    <property type="component" value="Unassembled WGS sequence"/>
</dbReference>
<dbReference type="CDD" id="cd13590">
    <property type="entry name" value="PBP2_PotD_PotF_like"/>
    <property type="match status" value="1"/>
</dbReference>
<keyword evidence="3 6" id="KW-0732">Signal</keyword>
<proteinExistence type="predicted"/>
<dbReference type="EMBL" id="RCHT01000004">
    <property type="protein sequence ID" value="RLL13229.1"/>
    <property type="molecule type" value="Genomic_DNA"/>
</dbReference>
<feature type="chain" id="PRO_5039610289" evidence="6">
    <location>
        <begin position="23"/>
        <end position="344"/>
    </location>
</feature>
<keyword evidence="4" id="KW-0574">Periplasm</keyword>
<keyword evidence="2" id="KW-0813">Transport</keyword>
<accession>A0A498CNJ7</accession>
<keyword evidence="8" id="KW-1185">Reference proteome</keyword>
<comment type="subcellular location">
    <subcellularLocation>
        <location evidence="1">Periplasm</location>
    </subcellularLocation>
</comment>
<dbReference type="PRINTS" id="PR00909">
    <property type="entry name" value="SPERMDNBNDNG"/>
</dbReference>
<name>A0A498CNJ7_9FIRM</name>
<evidence type="ECO:0000256" key="2">
    <source>
        <dbReference type="ARBA" id="ARBA00022448"/>
    </source>
</evidence>
<dbReference type="PANTHER" id="PTHR30222">
    <property type="entry name" value="SPERMIDINE/PUTRESCINE-BINDING PERIPLASMIC PROTEIN"/>
    <property type="match status" value="1"/>
</dbReference>
<feature type="signal peptide" evidence="6">
    <location>
        <begin position="1"/>
        <end position="22"/>
    </location>
</feature>
<dbReference type="InterPro" id="IPR006059">
    <property type="entry name" value="SBP"/>
</dbReference>
<dbReference type="PANTHER" id="PTHR30222:SF17">
    <property type="entry name" value="SPERMIDINE_PUTRESCINE-BINDING PERIPLASMIC PROTEIN"/>
    <property type="match status" value="1"/>
</dbReference>
<organism evidence="7 8">
    <name type="scientific">Anaerotruncus massiliensis</name>
    <name type="common">ex Liu et al. 2021</name>
    <dbReference type="NCBI Taxonomy" id="2321404"/>
    <lineage>
        <taxon>Bacteria</taxon>
        <taxon>Bacillati</taxon>
        <taxon>Bacillota</taxon>
        <taxon>Clostridia</taxon>
        <taxon>Eubacteriales</taxon>
        <taxon>Oscillospiraceae</taxon>
        <taxon>Anaerotruncus</taxon>
    </lineage>
</organism>
<sequence>MRKWTRALALLLAAVLALSLGACGKKADEKVLNVFTWATYFPDDILAEFTEQTGIKVNYSTFESNEEMLMKLESGGEYDIVLASDYIIDIARGQGLLMELDKSKIPNFKNINPTYQNTFFDPDNQYVVPYSAGVPMIIYNPAMTGGVEIKGYEDLWNPAFADSVVVMDDARNIIGITLKTMGKSFNETDPAVLEQAKEKLMTLRPNIRAFDYNTPYNLMISGETAVGYMFTSQVITALNANPELKTVYPAEGVGFGIDAVFIPAKAPHADNAHAFLDFILDGERSARITEQTFYGSCNSAATPYITNPLLVIPDDAIRSGESIKDVGEEATALFNDIWTEFKQS</sequence>
<evidence type="ECO:0000256" key="6">
    <source>
        <dbReference type="SAM" id="SignalP"/>
    </source>
</evidence>
<dbReference type="GO" id="GO:0019808">
    <property type="term" value="F:polyamine binding"/>
    <property type="evidence" value="ECO:0007669"/>
    <property type="project" value="InterPro"/>
</dbReference>
<evidence type="ECO:0000313" key="8">
    <source>
        <dbReference type="Proteomes" id="UP000276301"/>
    </source>
</evidence>
<dbReference type="Pfam" id="PF13416">
    <property type="entry name" value="SBP_bac_8"/>
    <property type="match status" value="1"/>
</dbReference>
<evidence type="ECO:0000256" key="3">
    <source>
        <dbReference type="ARBA" id="ARBA00022729"/>
    </source>
</evidence>
<dbReference type="PIRSF" id="PIRSF019574">
    <property type="entry name" value="Periplasmic_polyamine_BP"/>
    <property type="match status" value="1"/>
</dbReference>
<evidence type="ECO:0000256" key="1">
    <source>
        <dbReference type="ARBA" id="ARBA00004418"/>
    </source>
</evidence>
<dbReference type="PROSITE" id="PS51257">
    <property type="entry name" value="PROKAR_LIPOPROTEIN"/>
    <property type="match status" value="1"/>
</dbReference>
<evidence type="ECO:0000313" key="7">
    <source>
        <dbReference type="EMBL" id="RLL13229.1"/>
    </source>
</evidence>
<gene>
    <name evidence="7" type="ORF">D4A47_04635</name>
</gene>
<dbReference type="InterPro" id="IPR001188">
    <property type="entry name" value="Sperm_putr-bd"/>
</dbReference>
<reference evidence="7 8" key="1">
    <citation type="submission" date="2018-10" db="EMBL/GenBank/DDBJ databases">
        <title>Anaerotruncus faecis sp. nov., isolated from human feces.</title>
        <authorList>
            <person name="Wang Y.-J."/>
        </authorList>
    </citation>
    <scope>NUCLEOTIDE SEQUENCE [LARGE SCALE GENOMIC DNA]</scope>
    <source>
        <strain evidence="7 8">22A2-44</strain>
    </source>
</reference>
<protein>
    <submittedName>
        <fullName evidence="7">Spermidine/putrescine ABC transporter substrate-binding protein</fullName>
    </submittedName>
</protein>
<evidence type="ECO:0000256" key="4">
    <source>
        <dbReference type="ARBA" id="ARBA00022764"/>
    </source>
</evidence>